<organism evidence="1 2">
    <name type="scientific">Halopseudomonas pachastrellae</name>
    <dbReference type="NCBI Taxonomy" id="254161"/>
    <lineage>
        <taxon>Bacteria</taxon>
        <taxon>Pseudomonadati</taxon>
        <taxon>Pseudomonadota</taxon>
        <taxon>Gammaproteobacteria</taxon>
        <taxon>Pseudomonadales</taxon>
        <taxon>Pseudomonadaceae</taxon>
        <taxon>Halopseudomonas</taxon>
    </lineage>
</organism>
<protein>
    <submittedName>
        <fullName evidence="1">Uncharacterized protein</fullName>
    </submittedName>
</protein>
<evidence type="ECO:0000313" key="2">
    <source>
        <dbReference type="Proteomes" id="UP000242847"/>
    </source>
</evidence>
<comment type="caution">
    <text evidence="1">The sequence shown here is derived from an EMBL/GenBank/DDBJ whole genome shotgun (WGS) entry which is preliminary data.</text>
</comment>
<dbReference type="EMBL" id="MUBC01000018">
    <property type="protein sequence ID" value="ONM43985.1"/>
    <property type="molecule type" value="Genomic_DNA"/>
</dbReference>
<name>A0A1S8DEX1_9GAMM</name>
<dbReference type="RefSeq" id="WP_083727087.1">
    <property type="nucleotide sequence ID" value="NZ_FOUD01000020.1"/>
</dbReference>
<evidence type="ECO:0000313" key="1">
    <source>
        <dbReference type="EMBL" id="ONM43985.1"/>
    </source>
</evidence>
<gene>
    <name evidence="1" type="ORF">BXT89_09570</name>
</gene>
<reference evidence="1 2" key="1">
    <citation type="submission" date="2017-01" db="EMBL/GenBank/DDBJ databases">
        <title>Draft genome sequence of Pseudomonas pachastrellae type strain CCUG 46540T from a deep sea.</title>
        <authorList>
            <person name="Gomila M."/>
            <person name="Mulet M."/>
            <person name="Lalucat J."/>
            <person name="Garcia-Valdes E."/>
        </authorList>
    </citation>
    <scope>NUCLEOTIDE SEQUENCE [LARGE SCALE GENOMIC DNA]</scope>
    <source>
        <strain evidence="1 2">CCUG 46540</strain>
    </source>
</reference>
<dbReference type="AlphaFoldDB" id="A0A1S8DEX1"/>
<dbReference type="Proteomes" id="UP000242847">
    <property type="component" value="Unassembled WGS sequence"/>
</dbReference>
<proteinExistence type="predicted"/>
<sequence length="76" mass="8429">MDHEDIAPGQVLKTFDRDESKAIERAWREVFCRNGLGLNTKAYKWHIFSGGGYPALEGRAALQAYASHVAAGYGRC</sequence>
<accession>A0A1S8DEX1</accession>
<dbReference type="STRING" id="254161.SAMN05216256_12094"/>
<dbReference type="OrthoDB" id="5737496at2"/>
<keyword evidence="2" id="KW-1185">Reference proteome</keyword>